<dbReference type="PANTHER" id="PTHR43649:SF14">
    <property type="entry name" value="BLR3389 PROTEIN"/>
    <property type="match status" value="1"/>
</dbReference>
<dbReference type="HOGENOM" id="CLU_031285_2_0_11"/>
<dbReference type="AlphaFoldDB" id="A6WFR2"/>
<dbReference type="RefSeq" id="WP_012086056.1">
    <property type="nucleotide sequence ID" value="NC_009664.2"/>
</dbReference>
<sequence>MTRTVDADDDRAADRPGSAAGPTRRSFTALGAALGAGGLLGACSSGDGSSGDGGSGGSKSEALQFWGWVPGLEDLVATWNAANPDVPVEFHRMTGDDGKKVEAAVDAGAGPDIVQLSTHGLPDYVINERVQAITEFVRDDENLYTPASWKSVTVGEDVYGLPQGSGPTAMMYREDILQQHGIAVPTTYAEYEAAAAALHAADPDVYLAGFSPSEIGQWVQDVSQAGGSYFGIEGQAWDVVVDSPASQEVAARWQRLLDAGLLKVTEMWTPDYWAAVNAGQIATITYAAWFPVQLIENCADLAGKWKVAPQPTAGGEPVAGDSGGAANVVLAGATDLEGATKFIRWLNGDPASVTELISVGGIFPTAKSGFDDPALAEKFPYFGDQAIYDVYRDAADVTPATWTDGPANGQVDSDLTDGFGKVATGGTTFAQVLADADAAAVARLQKAGLDVVGS</sequence>
<gene>
    <name evidence="2" type="ordered locus">Krad_4188</name>
</gene>
<dbReference type="OrthoDB" id="2515046at2"/>
<keyword evidence="3" id="KW-1185">Reference proteome</keyword>
<dbReference type="SUPFAM" id="SSF53850">
    <property type="entry name" value="Periplasmic binding protein-like II"/>
    <property type="match status" value="1"/>
</dbReference>
<evidence type="ECO:0000313" key="3">
    <source>
        <dbReference type="Proteomes" id="UP000001116"/>
    </source>
</evidence>
<accession>A6WFR2</accession>
<evidence type="ECO:0000256" key="1">
    <source>
        <dbReference type="SAM" id="MobiDB-lite"/>
    </source>
</evidence>
<feature type="region of interest" description="Disordered" evidence="1">
    <location>
        <begin position="1"/>
        <end position="24"/>
    </location>
</feature>
<organism evidence="2 3">
    <name type="scientific">Kineococcus radiotolerans (strain ATCC BAA-149 / DSM 14245 / SRS30216)</name>
    <dbReference type="NCBI Taxonomy" id="266940"/>
    <lineage>
        <taxon>Bacteria</taxon>
        <taxon>Bacillati</taxon>
        <taxon>Actinomycetota</taxon>
        <taxon>Actinomycetes</taxon>
        <taxon>Kineosporiales</taxon>
        <taxon>Kineosporiaceae</taxon>
        <taxon>Kineococcus</taxon>
    </lineage>
</organism>
<dbReference type="PANTHER" id="PTHR43649">
    <property type="entry name" value="ARABINOSE-BINDING PROTEIN-RELATED"/>
    <property type="match status" value="1"/>
</dbReference>
<dbReference type="InterPro" id="IPR050490">
    <property type="entry name" value="Bact_solute-bd_prot1"/>
</dbReference>
<evidence type="ECO:0000313" key="2">
    <source>
        <dbReference type="EMBL" id="ABS05651.1"/>
    </source>
</evidence>
<dbReference type="InterPro" id="IPR006311">
    <property type="entry name" value="TAT_signal"/>
</dbReference>
<name>A6WFR2_KINRD</name>
<protein>
    <submittedName>
        <fullName evidence="2">Extracellular solute-binding protein family 1</fullName>
    </submittedName>
</protein>
<dbReference type="KEGG" id="kra:Krad_4188"/>
<dbReference type="EMBL" id="CP000750">
    <property type="protein sequence ID" value="ABS05651.1"/>
    <property type="molecule type" value="Genomic_DNA"/>
</dbReference>
<reference evidence="3" key="1">
    <citation type="journal article" date="2008" name="PLoS ONE">
        <title>Survival in nuclear waste, extreme resistance, and potential applications gleaned from the genome sequence of Kineococcus radiotolerans SRS30216.</title>
        <authorList>
            <person name="Bagwell C.E."/>
            <person name="Bhat S."/>
            <person name="Hawkins G.M."/>
            <person name="Smith B.W."/>
            <person name="Biswas T."/>
            <person name="Hoover T.R."/>
            <person name="Saunders E."/>
            <person name="Han C.S."/>
            <person name="Tsodikov O.V."/>
            <person name="Shimkets L.J."/>
        </authorList>
    </citation>
    <scope>NUCLEOTIDE SEQUENCE [LARGE SCALE GENOMIC DNA]</scope>
    <source>
        <strain evidence="3">ATCC BAA-149 / DSM 14245 / SRS30216</strain>
    </source>
</reference>
<dbReference type="Gene3D" id="3.40.190.10">
    <property type="entry name" value="Periplasmic binding protein-like II"/>
    <property type="match status" value="3"/>
</dbReference>
<dbReference type="eggNOG" id="COG1653">
    <property type="taxonomic scope" value="Bacteria"/>
</dbReference>
<dbReference type="PROSITE" id="PS51318">
    <property type="entry name" value="TAT"/>
    <property type="match status" value="1"/>
</dbReference>
<dbReference type="STRING" id="266940.Krad_4188"/>
<proteinExistence type="predicted"/>
<dbReference type="Proteomes" id="UP000001116">
    <property type="component" value="Chromosome"/>
</dbReference>